<evidence type="ECO:0008006" key="13">
    <source>
        <dbReference type="Google" id="ProtNLM"/>
    </source>
</evidence>
<dbReference type="InterPro" id="IPR044857">
    <property type="entry name" value="T7SS_EccB_R1"/>
</dbReference>
<keyword evidence="5" id="KW-0547">Nucleotide-binding</keyword>
<dbReference type="GO" id="GO:0005886">
    <property type="term" value="C:plasma membrane"/>
    <property type="evidence" value="ECO:0007669"/>
    <property type="project" value="UniProtKB-SubCell"/>
</dbReference>
<evidence type="ECO:0000313" key="12">
    <source>
        <dbReference type="Proteomes" id="UP000011666"/>
    </source>
</evidence>
<proteinExistence type="inferred from homology"/>
<dbReference type="STRING" id="1223545.GS4_02_01190"/>
<evidence type="ECO:0000256" key="1">
    <source>
        <dbReference type="ARBA" id="ARBA00004162"/>
    </source>
</evidence>
<name>M0QCT1_9ACTN</name>
<evidence type="ECO:0000313" key="11">
    <source>
        <dbReference type="EMBL" id="GAC66408.1"/>
    </source>
</evidence>
<keyword evidence="4 10" id="KW-0812">Transmembrane</keyword>
<comment type="similarity">
    <text evidence="2">Belongs to the EccB family.</text>
</comment>
<reference evidence="11 12" key="1">
    <citation type="submission" date="2013-01" db="EMBL/GenBank/DDBJ databases">
        <title>Whole genome shotgun sequence of Gordonia soli NBRC 108243.</title>
        <authorList>
            <person name="Isaki-Nakamura S."/>
            <person name="Hosoyama A."/>
            <person name="Tsuchikane K."/>
            <person name="Ando Y."/>
            <person name="Baba S."/>
            <person name="Ohji S."/>
            <person name="Hamada M."/>
            <person name="Tamura T."/>
            <person name="Yamazoe A."/>
            <person name="Yamazaki S."/>
            <person name="Fujita N."/>
        </authorList>
    </citation>
    <scope>NUCLEOTIDE SEQUENCE [LARGE SCALE GENOMIC DNA]</scope>
    <source>
        <strain evidence="11 12">NBRC 108243</strain>
    </source>
</reference>
<organism evidence="11 12">
    <name type="scientific">Gordonia soli NBRC 108243</name>
    <dbReference type="NCBI Taxonomy" id="1223545"/>
    <lineage>
        <taxon>Bacteria</taxon>
        <taxon>Bacillati</taxon>
        <taxon>Actinomycetota</taxon>
        <taxon>Actinomycetes</taxon>
        <taxon>Mycobacteriales</taxon>
        <taxon>Gordoniaceae</taxon>
        <taxon>Gordonia</taxon>
    </lineage>
</organism>
<keyword evidence="7" id="KW-0067">ATP-binding</keyword>
<evidence type="ECO:0000256" key="10">
    <source>
        <dbReference type="SAM" id="Phobius"/>
    </source>
</evidence>
<dbReference type="Proteomes" id="UP000011666">
    <property type="component" value="Unassembled WGS sequence"/>
</dbReference>
<feature type="transmembrane region" description="Helical" evidence="10">
    <location>
        <begin position="66"/>
        <end position="89"/>
    </location>
</feature>
<evidence type="ECO:0000256" key="7">
    <source>
        <dbReference type="ARBA" id="ARBA00022840"/>
    </source>
</evidence>
<dbReference type="PANTHER" id="PTHR40765">
    <property type="entry name" value="ESX-2 SECRETION SYSTEM ATPASE ECCB2"/>
    <property type="match status" value="1"/>
</dbReference>
<keyword evidence="3" id="KW-1003">Cell membrane</keyword>
<keyword evidence="6" id="KW-0378">Hydrolase</keyword>
<evidence type="ECO:0000256" key="6">
    <source>
        <dbReference type="ARBA" id="ARBA00022801"/>
    </source>
</evidence>
<dbReference type="InterPro" id="IPR007795">
    <property type="entry name" value="T7SS_EccB"/>
</dbReference>
<dbReference type="GO" id="GO:0005576">
    <property type="term" value="C:extracellular region"/>
    <property type="evidence" value="ECO:0007669"/>
    <property type="project" value="TreeGrafter"/>
</dbReference>
<sequence>MQYPIRYYGVGGRSSARTDASGEGTMARQLTTKAQVNGYRFLLRRLEHALVRRDVRMLHDPMRSQLRALLVGSVLGLLVLGGCGIYGLVKPQGSVGNASIVVSKNGGGTYVLVDGTLHPVLNLASARLITGKAESPTSVSDGKLAAYPRGSLLGIPGAPSGLPGSAHAGTSVWSVCDTSTVSPDVAGESVELSVIGAAPTLGGGIDTPAPDQAVYVSAGDTPYLVYTVTRDDRPVAVRAPVDTQSVAVMRGLGLEGVTPRAISAGLLNTIPEVEPIRVPTIDRRGARASSPIPDATVGSVVKTVDVNDAVAYHVVLADGVQPISEVTAEILRLADRDGSAPVRNVPPGAVAAAPTVERLPVGEFPVRKPRTVDATTAPVICQTWSRGADDPRATTSLAMGRVLPLPESARPVQVTSADGDGPGVDQVYLPPGSGEYVQVTGSEPDSPRAESRFYVSDLGLRFGIPDEATAATLGVGEKPARAPWSVISLLAPGPTLSRTAALVAHDGIGADDEGRAVSAPSN</sequence>
<dbReference type="eggNOG" id="COG3266">
    <property type="taxonomic scope" value="Bacteria"/>
</dbReference>
<comment type="subcellular location">
    <subcellularLocation>
        <location evidence="1">Cell membrane</location>
        <topology evidence="1">Single-pass membrane protein</topology>
    </subcellularLocation>
</comment>
<dbReference type="PANTHER" id="PTHR40765:SF2">
    <property type="entry name" value="ESX-2 SECRETION SYSTEM ATPASE ECCB2"/>
    <property type="match status" value="1"/>
</dbReference>
<dbReference type="GO" id="GO:0016787">
    <property type="term" value="F:hydrolase activity"/>
    <property type="evidence" value="ECO:0007669"/>
    <property type="project" value="UniProtKB-KW"/>
</dbReference>
<evidence type="ECO:0000256" key="8">
    <source>
        <dbReference type="ARBA" id="ARBA00022989"/>
    </source>
</evidence>
<evidence type="ECO:0000256" key="3">
    <source>
        <dbReference type="ARBA" id="ARBA00022475"/>
    </source>
</evidence>
<keyword evidence="8 10" id="KW-1133">Transmembrane helix</keyword>
<dbReference type="Pfam" id="PF05108">
    <property type="entry name" value="T7SS_ESX1_EccB"/>
    <property type="match status" value="1"/>
</dbReference>
<comment type="caution">
    <text evidence="11">The sequence shown here is derived from an EMBL/GenBank/DDBJ whole genome shotgun (WGS) entry which is preliminary data.</text>
</comment>
<keyword evidence="12" id="KW-1185">Reference proteome</keyword>
<dbReference type="AlphaFoldDB" id="M0QCT1"/>
<evidence type="ECO:0000256" key="5">
    <source>
        <dbReference type="ARBA" id="ARBA00022741"/>
    </source>
</evidence>
<dbReference type="NCBIfam" id="TIGR03919">
    <property type="entry name" value="T7SS_EccB"/>
    <property type="match status" value="1"/>
</dbReference>
<evidence type="ECO:0000256" key="9">
    <source>
        <dbReference type="ARBA" id="ARBA00023136"/>
    </source>
</evidence>
<dbReference type="GO" id="GO:0005524">
    <property type="term" value="F:ATP binding"/>
    <property type="evidence" value="ECO:0007669"/>
    <property type="project" value="UniProtKB-KW"/>
</dbReference>
<dbReference type="EMBL" id="BANX01000002">
    <property type="protein sequence ID" value="GAC66408.1"/>
    <property type="molecule type" value="Genomic_DNA"/>
</dbReference>
<accession>M0QCT1</accession>
<evidence type="ECO:0000256" key="2">
    <source>
        <dbReference type="ARBA" id="ARBA00008149"/>
    </source>
</evidence>
<dbReference type="Gene3D" id="3.30.2390.20">
    <property type="entry name" value="Type VII secretion system EccB, repeat 1 domain"/>
    <property type="match status" value="1"/>
</dbReference>
<protein>
    <recommendedName>
        <fullName evidence="13">Type VII secretion protein EccB</fullName>
    </recommendedName>
</protein>
<keyword evidence="9 10" id="KW-0472">Membrane</keyword>
<gene>
    <name evidence="11" type="ORF">GS4_02_01190</name>
</gene>
<evidence type="ECO:0000256" key="4">
    <source>
        <dbReference type="ARBA" id="ARBA00022692"/>
    </source>
</evidence>
<dbReference type="InterPro" id="IPR042485">
    <property type="entry name" value="T7SS_EccB_R3"/>
</dbReference>
<dbReference type="Gene3D" id="2.40.50.910">
    <property type="entry name" value="Type VII secretion system EccB, repeat 3 domain"/>
    <property type="match status" value="1"/>
</dbReference>